<keyword evidence="1" id="KW-0812">Transmembrane</keyword>
<proteinExistence type="predicted"/>
<protein>
    <submittedName>
        <fullName evidence="2">Uncharacterized protein</fullName>
    </submittedName>
</protein>
<evidence type="ECO:0000313" key="3">
    <source>
        <dbReference type="Proteomes" id="UP000255193"/>
    </source>
</evidence>
<gene>
    <name evidence="2" type="ORF">NCTC11091_01008</name>
</gene>
<name>A0A378Q3H5_9GAMM</name>
<feature type="transmembrane region" description="Helical" evidence="1">
    <location>
        <begin position="30"/>
        <end position="53"/>
    </location>
</feature>
<dbReference type="Proteomes" id="UP000255193">
    <property type="component" value="Unassembled WGS sequence"/>
</dbReference>
<keyword evidence="1" id="KW-0472">Membrane</keyword>
<sequence length="145" mass="16626">MEHFWNIGSDDSRLAVIIAQTLLGQSMNDYIIDTFLSFWLWFWLSWLVSAVPTQLEQINKRMDRARLALAIERLLKTAIWLTAPLVAAYAFLLWRFSHLLWRANMWGIGAIGLNILLIVIGGGLIFCWAFGFLLLHSPYAKEVSA</sequence>
<dbReference type="EMBL" id="UGQA01000001">
    <property type="protein sequence ID" value="STY95215.1"/>
    <property type="molecule type" value="Genomic_DNA"/>
</dbReference>
<evidence type="ECO:0000313" key="2">
    <source>
        <dbReference type="EMBL" id="STY95215.1"/>
    </source>
</evidence>
<feature type="transmembrane region" description="Helical" evidence="1">
    <location>
        <begin position="106"/>
        <end position="135"/>
    </location>
</feature>
<feature type="transmembrane region" description="Helical" evidence="1">
    <location>
        <begin position="74"/>
        <end position="94"/>
    </location>
</feature>
<dbReference type="AlphaFoldDB" id="A0A378Q3H5"/>
<accession>A0A378Q3H5</accession>
<reference evidence="2 3" key="1">
    <citation type="submission" date="2018-06" db="EMBL/GenBank/DDBJ databases">
        <authorList>
            <consortium name="Pathogen Informatics"/>
            <person name="Doyle S."/>
        </authorList>
    </citation>
    <scope>NUCLEOTIDE SEQUENCE [LARGE SCALE GENOMIC DNA]</scope>
    <source>
        <strain evidence="2 3">NCTC11091</strain>
    </source>
</reference>
<keyword evidence="1" id="KW-1133">Transmembrane helix</keyword>
<evidence type="ECO:0000256" key="1">
    <source>
        <dbReference type="SAM" id="Phobius"/>
    </source>
</evidence>
<organism evidence="2 3">
    <name type="scientific">Faucicola atlantae</name>
    <dbReference type="NCBI Taxonomy" id="34059"/>
    <lineage>
        <taxon>Bacteria</taxon>
        <taxon>Pseudomonadati</taxon>
        <taxon>Pseudomonadota</taxon>
        <taxon>Gammaproteobacteria</taxon>
        <taxon>Moraxellales</taxon>
        <taxon>Moraxellaceae</taxon>
        <taxon>Faucicola</taxon>
    </lineage>
</organism>